<keyword evidence="1" id="KW-0812">Transmembrane</keyword>
<accession>X1GJJ6</accession>
<comment type="caution">
    <text evidence="2">The sequence shown here is derived from an EMBL/GenBank/DDBJ whole genome shotgun (WGS) entry which is preliminary data.</text>
</comment>
<name>X1GJJ6_9ZZZZ</name>
<organism evidence="2">
    <name type="scientific">marine sediment metagenome</name>
    <dbReference type="NCBI Taxonomy" id="412755"/>
    <lineage>
        <taxon>unclassified sequences</taxon>
        <taxon>metagenomes</taxon>
        <taxon>ecological metagenomes</taxon>
    </lineage>
</organism>
<feature type="transmembrane region" description="Helical" evidence="1">
    <location>
        <begin position="28"/>
        <end position="47"/>
    </location>
</feature>
<keyword evidence="1" id="KW-0472">Membrane</keyword>
<keyword evidence="1" id="KW-1133">Transmembrane helix</keyword>
<evidence type="ECO:0000256" key="1">
    <source>
        <dbReference type="SAM" id="Phobius"/>
    </source>
</evidence>
<gene>
    <name evidence="2" type="ORF">S03H2_21996</name>
</gene>
<evidence type="ECO:0000313" key="2">
    <source>
        <dbReference type="EMBL" id="GAH33178.1"/>
    </source>
</evidence>
<sequence length="60" mass="6395">MKLAIAQMVLGVIIVVDCALHFTVTLCLLGCVWAGLAVLCCGIAQLLKAREVRIKNEATP</sequence>
<proteinExistence type="predicted"/>
<protein>
    <submittedName>
        <fullName evidence="2">Uncharacterized protein</fullName>
    </submittedName>
</protein>
<dbReference type="EMBL" id="BARU01011777">
    <property type="protein sequence ID" value="GAH33178.1"/>
    <property type="molecule type" value="Genomic_DNA"/>
</dbReference>
<dbReference type="AlphaFoldDB" id="X1GJJ6"/>
<reference evidence="2" key="1">
    <citation type="journal article" date="2014" name="Front. Microbiol.">
        <title>High frequency of phylogenetically diverse reductive dehalogenase-homologous genes in deep subseafloor sedimentary metagenomes.</title>
        <authorList>
            <person name="Kawai M."/>
            <person name="Futagami T."/>
            <person name="Toyoda A."/>
            <person name="Takaki Y."/>
            <person name="Nishi S."/>
            <person name="Hori S."/>
            <person name="Arai W."/>
            <person name="Tsubouchi T."/>
            <person name="Morono Y."/>
            <person name="Uchiyama I."/>
            <person name="Ito T."/>
            <person name="Fujiyama A."/>
            <person name="Inagaki F."/>
            <person name="Takami H."/>
        </authorList>
    </citation>
    <scope>NUCLEOTIDE SEQUENCE</scope>
    <source>
        <strain evidence="2">Expedition CK06-06</strain>
    </source>
</reference>